<evidence type="ECO:0000313" key="1">
    <source>
        <dbReference type="EMBL" id="QDU29486.1"/>
    </source>
</evidence>
<sequence>MRSSQNQRYPDANEPTDRGLNWDSLADLALPHSIRKIVSRNLSDPPAFIRPAMSFRSARIDHIAIAFASYGELLDADFSLLRSGAKVIDPVHAWPTTAAECKEVQTSWLDAKWMSTLAVGTLPITLLAPMIHGDLISQYVSSCGRADIHHVAFAVEDIDSILGEVGRVLPELRQISVVAIDEALSQVFLRSAGDPRICELIERRSGFGGFFTCKNIAALTQGLRQE</sequence>
<keyword evidence="2" id="KW-1185">Reference proteome</keyword>
<evidence type="ECO:0000313" key="2">
    <source>
        <dbReference type="Proteomes" id="UP000315017"/>
    </source>
</evidence>
<gene>
    <name evidence="1" type="ORF">ETAA8_45960</name>
</gene>
<dbReference type="Proteomes" id="UP000315017">
    <property type="component" value="Chromosome"/>
</dbReference>
<organism evidence="1 2">
    <name type="scientific">Anatilimnocola aggregata</name>
    <dbReference type="NCBI Taxonomy" id="2528021"/>
    <lineage>
        <taxon>Bacteria</taxon>
        <taxon>Pseudomonadati</taxon>
        <taxon>Planctomycetota</taxon>
        <taxon>Planctomycetia</taxon>
        <taxon>Pirellulales</taxon>
        <taxon>Pirellulaceae</taxon>
        <taxon>Anatilimnocola</taxon>
    </lineage>
</organism>
<reference evidence="1 2" key="1">
    <citation type="submission" date="2019-02" db="EMBL/GenBank/DDBJ databases">
        <title>Deep-cultivation of Planctomycetes and their phenomic and genomic characterization uncovers novel biology.</title>
        <authorList>
            <person name="Wiegand S."/>
            <person name="Jogler M."/>
            <person name="Boedeker C."/>
            <person name="Pinto D."/>
            <person name="Vollmers J."/>
            <person name="Rivas-Marin E."/>
            <person name="Kohn T."/>
            <person name="Peeters S.H."/>
            <person name="Heuer A."/>
            <person name="Rast P."/>
            <person name="Oberbeckmann S."/>
            <person name="Bunk B."/>
            <person name="Jeske O."/>
            <person name="Meyerdierks A."/>
            <person name="Storesund J.E."/>
            <person name="Kallscheuer N."/>
            <person name="Luecker S."/>
            <person name="Lage O.M."/>
            <person name="Pohl T."/>
            <person name="Merkel B.J."/>
            <person name="Hornburger P."/>
            <person name="Mueller R.-W."/>
            <person name="Bruemmer F."/>
            <person name="Labrenz M."/>
            <person name="Spormann A.M."/>
            <person name="Op den Camp H."/>
            <person name="Overmann J."/>
            <person name="Amann R."/>
            <person name="Jetten M.S.M."/>
            <person name="Mascher T."/>
            <person name="Medema M.H."/>
            <person name="Devos D.P."/>
            <person name="Kaster A.-K."/>
            <person name="Ovreas L."/>
            <person name="Rohde M."/>
            <person name="Galperin M.Y."/>
            <person name="Jogler C."/>
        </authorList>
    </citation>
    <scope>NUCLEOTIDE SEQUENCE [LARGE SCALE GENOMIC DNA]</scope>
    <source>
        <strain evidence="1 2">ETA_A8</strain>
    </source>
</reference>
<protein>
    <submittedName>
        <fullName evidence="1">Uncharacterized protein</fullName>
    </submittedName>
</protein>
<name>A0A517YGW9_9BACT</name>
<dbReference type="AlphaFoldDB" id="A0A517YGW9"/>
<accession>A0A517YGW9</accession>
<proteinExistence type="predicted"/>
<dbReference type="InterPro" id="IPR029068">
    <property type="entry name" value="Glyas_Bleomycin-R_OHBP_Dase"/>
</dbReference>
<dbReference type="SUPFAM" id="SSF54593">
    <property type="entry name" value="Glyoxalase/Bleomycin resistance protein/Dihydroxybiphenyl dioxygenase"/>
    <property type="match status" value="1"/>
</dbReference>
<dbReference type="EMBL" id="CP036274">
    <property type="protein sequence ID" value="QDU29486.1"/>
    <property type="molecule type" value="Genomic_DNA"/>
</dbReference>
<dbReference type="KEGG" id="aagg:ETAA8_45960"/>